<keyword evidence="4" id="KW-1185">Reference proteome</keyword>
<keyword evidence="2" id="KW-0812">Transmembrane</keyword>
<feature type="compositionally biased region" description="Basic and acidic residues" evidence="1">
    <location>
        <begin position="40"/>
        <end position="68"/>
    </location>
</feature>
<dbReference type="NCBIfam" id="TIGR02532">
    <property type="entry name" value="IV_pilin_GFxxxE"/>
    <property type="match status" value="1"/>
</dbReference>
<name>A0A4U1JD44_9BACT</name>
<dbReference type="Pfam" id="PF07963">
    <property type="entry name" value="N_methyl"/>
    <property type="match status" value="1"/>
</dbReference>
<keyword evidence="2" id="KW-0472">Membrane</keyword>
<reference evidence="3 4" key="1">
    <citation type="submission" date="2019-04" db="EMBL/GenBank/DDBJ databases">
        <authorList>
            <person name="Li Y."/>
            <person name="Wang J."/>
        </authorList>
    </citation>
    <scope>NUCLEOTIDE SEQUENCE [LARGE SCALE GENOMIC DNA]</scope>
    <source>
        <strain evidence="3 4">DSM 14668</strain>
    </source>
</reference>
<comment type="caution">
    <text evidence="3">The sequence shown here is derived from an EMBL/GenBank/DDBJ whole genome shotgun (WGS) entry which is preliminary data.</text>
</comment>
<feature type="compositionally biased region" description="Basic residues" evidence="1">
    <location>
        <begin position="15"/>
        <end position="29"/>
    </location>
</feature>
<gene>
    <name evidence="3" type="ORF">E8A74_15685</name>
</gene>
<sequence length="529" mass="57925">MGPRARGPRLELARGRHPRRRRGHRRHHDERRVLHAPADGARRPEATLAGRRDAPDRRARPRARDLAPRPRAVHRVPHDRAREHRGQRHAVRLLLPLHRDRPGGGLELMRANHRILRSGDRRGFTLVELLVAIAAGALVAAAAVLLSKNAVRLFQEEARMSYAQVAVAMGLGRMGTDLEHAGRNATRNPFTDRRICAQPNLVDWPAGMRRLAPVVIEARPDLPQNAGNDLRNERITIAGDLDSGENFVMSTTLPGASTTTIVLQPQSRAIRRLTALTQNGAVAARLAELFRVGRILHIEGPTSDYYGRIQGFAAAGTPIDSIQVVIENTPLVPIQTSAGTGPSCGIKGFGSGWPVHVISRVRYELRSVVADPSFADFVQPLSDVTGDADRTELVRVELAPDDTEIPGTLELVTEYAIALRFGITALALTSQPDAPVLERFPITDPVPNTQVYAIAGSPDVQGSRPEAVRSVQVRLSTRSRAPDRPTQIPAPAGRPFRFFIEKAKGADRFARVRTLEREFALVNTRGGGS</sequence>
<dbReference type="PROSITE" id="PS00409">
    <property type="entry name" value="PROKAR_NTER_METHYL"/>
    <property type="match status" value="1"/>
</dbReference>
<dbReference type="EMBL" id="SSMQ01000014">
    <property type="protein sequence ID" value="TKD08363.1"/>
    <property type="molecule type" value="Genomic_DNA"/>
</dbReference>
<accession>A0A4U1JD44</accession>
<keyword evidence="2" id="KW-1133">Transmembrane helix</keyword>
<evidence type="ECO:0000256" key="1">
    <source>
        <dbReference type="SAM" id="MobiDB-lite"/>
    </source>
</evidence>
<evidence type="ECO:0000313" key="3">
    <source>
        <dbReference type="EMBL" id="TKD08363.1"/>
    </source>
</evidence>
<dbReference type="InterPro" id="IPR012902">
    <property type="entry name" value="N_methyl_site"/>
</dbReference>
<evidence type="ECO:0000313" key="4">
    <source>
        <dbReference type="Proteomes" id="UP000309215"/>
    </source>
</evidence>
<evidence type="ECO:0000256" key="2">
    <source>
        <dbReference type="SAM" id="Phobius"/>
    </source>
</evidence>
<protein>
    <submittedName>
        <fullName evidence="3">Prepilin-type N-terminal cleavage/methylation domain-containing protein</fullName>
    </submittedName>
</protein>
<feature type="region of interest" description="Disordered" evidence="1">
    <location>
        <begin position="1"/>
        <end position="85"/>
    </location>
</feature>
<dbReference type="AlphaFoldDB" id="A0A4U1JD44"/>
<dbReference type="Proteomes" id="UP000309215">
    <property type="component" value="Unassembled WGS sequence"/>
</dbReference>
<dbReference type="OrthoDB" id="5495865at2"/>
<proteinExistence type="predicted"/>
<feature type="transmembrane region" description="Helical" evidence="2">
    <location>
        <begin position="124"/>
        <end position="146"/>
    </location>
</feature>
<organism evidence="3 4">
    <name type="scientific">Polyangium fumosum</name>
    <dbReference type="NCBI Taxonomy" id="889272"/>
    <lineage>
        <taxon>Bacteria</taxon>
        <taxon>Pseudomonadati</taxon>
        <taxon>Myxococcota</taxon>
        <taxon>Polyangia</taxon>
        <taxon>Polyangiales</taxon>
        <taxon>Polyangiaceae</taxon>
        <taxon>Polyangium</taxon>
    </lineage>
</organism>